<name>A0A1W9KP93_9BURK</name>
<reference evidence="1 2" key="1">
    <citation type="submission" date="2017-01" db="EMBL/GenBank/DDBJ databases">
        <title>Novel large sulfur bacteria in the metagenomes of groundwater-fed chemosynthetic microbial mats in the Lake Huron basin.</title>
        <authorList>
            <person name="Sharrar A.M."/>
            <person name="Flood B.E."/>
            <person name="Bailey J.V."/>
            <person name="Jones D.S."/>
            <person name="Biddanda B."/>
            <person name="Ruberg S.A."/>
            <person name="Marcus D.N."/>
            <person name="Dick G.J."/>
        </authorList>
    </citation>
    <scope>NUCLEOTIDE SEQUENCE [LARGE SCALE GENOMIC DNA]</scope>
    <source>
        <strain evidence="1">A7</strain>
    </source>
</reference>
<dbReference type="AlphaFoldDB" id="A0A1W9KP93"/>
<gene>
    <name evidence="1" type="ORF">BWK72_19440</name>
</gene>
<protein>
    <submittedName>
        <fullName evidence="1">Uncharacterized protein</fullName>
    </submittedName>
</protein>
<dbReference type="Proteomes" id="UP000192505">
    <property type="component" value="Unassembled WGS sequence"/>
</dbReference>
<accession>A0A1W9KP93</accession>
<proteinExistence type="predicted"/>
<evidence type="ECO:0000313" key="2">
    <source>
        <dbReference type="Proteomes" id="UP000192505"/>
    </source>
</evidence>
<organism evidence="1 2">
    <name type="scientific">Rhodoferax ferrireducens</name>
    <dbReference type="NCBI Taxonomy" id="192843"/>
    <lineage>
        <taxon>Bacteria</taxon>
        <taxon>Pseudomonadati</taxon>
        <taxon>Pseudomonadota</taxon>
        <taxon>Betaproteobacteria</taxon>
        <taxon>Burkholderiales</taxon>
        <taxon>Comamonadaceae</taxon>
        <taxon>Rhodoferax</taxon>
    </lineage>
</organism>
<dbReference type="EMBL" id="MTEI01000026">
    <property type="protein sequence ID" value="OQW85977.1"/>
    <property type="molecule type" value="Genomic_DNA"/>
</dbReference>
<evidence type="ECO:0000313" key="1">
    <source>
        <dbReference type="EMBL" id="OQW85977.1"/>
    </source>
</evidence>
<comment type="caution">
    <text evidence="1">The sequence shown here is derived from an EMBL/GenBank/DDBJ whole genome shotgun (WGS) entry which is preliminary data.</text>
</comment>
<sequence>MKFTDYVVTETTGSSVDPLGYLKPSGVVSSKVFRQFTVLSNHPAYQGFLAFAFSYLAERSITPSKRDFARRVRDLEILWGILNVRAGDSVVNITKFDPLANLDSLRLSQVRQRPALYARLNYGVLGHYASPSALWKILEPGATGLTGQGDKLATAWRYRKGSDFTQLADQWLNDDDLFAIKDIESWQTKYRLSAIPENSEKVVWQSLINEFCAKDPIIASLWQKPVPQKILDLSSAEGTYPLFFPTLQTHYAGHDELCRRIERCNRFERLSGLVQFAFEWEYVRRMDEIRVVGLTQGNLPAVVAREIANAATKLLPEPDEKEFWYLPGTLSTIADHETMADAILAHHTRHQRSKGASPFISGDTIAVQDRVRAKEFVNFFDKMVSDPEQLVGAVQWRYHRNWHFGRAYEWQHYAGVA</sequence>